<dbReference type="Proteomes" id="UP000233556">
    <property type="component" value="Unassembled WGS sequence"/>
</dbReference>
<feature type="compositionally biased region" description="Acidic residues" evidence="1">
    <location>
        <begin position="81"/>
        <end position="90"/>
    </location>
</feature>
<accession>A0A2I0TQU7</accession>
<evidence type="ECO:0000313" key="2">
    <source>
        <dbReference type="EMBL" id="PKU36123.1"/>
    </source>
</evidence>
<gene>
    <name evidence="2" type="ORF">llap_13574</name>
</gene>
<keyword evidence="3" id="KW-1185">Reference proteome</keyword>
<protein>
    <submittedName>
        <fullName evidence="2">Aryl hydrocarbon receptor nuclear translocator-like protein 2 isoform x1</fullName>
    </submittedName>
</protein>
<name>A0A2I0TQU7_LIMLA</name>
<feature type="region of interest" description="Disordered" evidence="1">
    <location>
        <begin position="70"/>
        <end position="92"/>
    </location>
</feature>
<reference evidence="3" key="2">
    <citation type="submission" date="2017-12" db="EMBL/GenBank/DDBJ databases">
        <title>Genome sequence of the Bar-tailed Godwit (Limosa lapponica baueri).</title>
        <authorList>
            <person name="Lima N.C.B."/>
            <person name="Parody-Merino A.M."/>
            <person name="Battley P.F."/>
            <person name="Fidler A.E."/>
            <person name="Prosdocimi F."/>
        </authorList>
    </citation>
    <scope>NUCLEOTIDE SEQUENCE [LARGE SCALE GENOMIC DNA]</scope>
</reference>
<dbReference type="AlphaFoldDB" id="A0A2I0TQU7"/>
<reference evidence="3" key="1">
    <citation type="submission" date="2017-11" db="EMBL/GenBank/DDBJ databases">
        <authorList>
            <person name="Lima N.C."/>
            <person name="Parody-Merino A.M."/>
            <person name="Battley P.F."/>
            <person name="Fidler A.E."/>
            <person name="Prosdocimi F."/>
        </authorList>
    </citation>
    <scope>NUCLEOTIDE SEQUENCE [LARGE SCALE GENOMIC DNA]</scope>
</reference>
<dbReference type="EMBL" id="KZ507850">
    <property type="protein sequence ID" value="PKU36123.1"/>
    <property type="molecule type" value="Genomic_DNA"/>
</dbReference>
<sequence length="172" mass="18898">MEAVSLNPNSGSEYPETGDEAWIGKCSRAFALCSISSRHGNPCVASGVTSLMNPITKPPTTASFNASVAEIPRKRKGSDSDNQDTAEVDGDPQKRICQLEGTYNDHLVQVPDHFRAAQKLKHVVKGIIQMPLKHWHTSDIDHLSRKPVPVFDHPLSKEMLPNVQSKPPLVQL</sequence>
<proteinExistence type="predicted"/>
<evidence type="ECO:0000256" key="1">
    <source>
        <dbReference type="SAM" id="MobiDB-lite"/>
    </source>
</evidence>
<dbReference type="OrthoDB" id="10552957at2759"/>
<evidence type="ECO:0000313" key="3">
    <source>
        <dbReference type="Proteomes" id="UP000233556"/>
    </source>
</evidence>
<keyword evidence="2" id="KW-0675">Receptor</keyword>
<organism evidence="2 3">
    <name type="scientific">Limosa lapponica baueri</name>
    <dbReference type="NCBI Taxonomy" id="1758121"/>
    <lineage>
        <taxon>Eukaryota</taxon>
        <taxon>Metazoa</taxon>
        <taxon>Chordata</taxon>
        <taxon>Craniata</taxon>
        <taxon>Vertebrata</taxon>
        <taxon>Euteleostomi</taxon>
        <taxon>Archelosauria</taxon>
        <taxon>Archosauria</taxon>
        <taxon>Dinosauria</taxon>
        <taxon>Saurischia</taxon>
        <taxon>Theropoda</taxon>
        <taxon>Coelurosauria</taxon>
        <taxon>Aves</taxon>
        <taxon>Neognathae</taxon>
        <taxon>Neoaves</taxon>
        <taxon>Charadriiformes</taxon>
        <taxon>Scolopacidae</taxon>
        <taxon>Limosa</taxon>
    </lineage>
</organism>